<dbReference type="InterPro" id="IPR007400">
    <property type="entry name" value="PrpF-like"/>
</dbReference>
<dbReference type="PANTHER" id="PTHR43709">
    <property type="entry name" value="ACONITATE ISOMERASE-RELATED"/>
    <property type="match status" value="1"/>
</dbReference>
<dbReference type="InterPro" id="IPR047687">
    <property type="entry name" value="OMA_tautomer-like"/>
</dbReference>
<evidence type="ECO:0000313" key="4">
    <source>
        <dbReference type="EMBL" id="MQY20626.1"/>
    </source>
</evidence>
<dbReference type="Pfam" id="PF04303">
    <property type="entry name" value="PrpF"/>
    <property type="match status" value="1"/>
</dbReference>
<dbReference type="SUPFAM" id="SSF54506">
    <property type="entry name" value="Diaminopimelate epimerase-like"/>
    <property type="match status" value="2"/>
</dbReference>
<sequence length="379" mass="39184">MTNHPDPLGGRAADEGTALPSSADRDGIACVWMRGGTSKGAYFLAADLPADPAARDDLLLRVMGSPDPRQLDGIGGATSLTSKVAVVSPSERPGIDVDYLFLQLGVDQPTVSDRQNCGNILAGVGQFAVESGLVPASGESCSVRIHLVNSDSTATATFPVRDGRPVYDGDTSIDGVPGTAAPVTLAFEDTAGSATSGLFPTGKVRDTVEGIEITCVDNGMPVVVTEAASFGLTGYESPAELAADTALAERVDRLRRAAAELMGMGDVAESSVPKTILLAPARDGGRVCTRSFIPVRPHTSLGVFAAISAVTAMTTPGAVGHDIAAAWPADLRRVDVEHPSGHLLVDIDLDHSVRPPLVRSAGVVRTARKLFAGKVFPRA</sequence>
<evidence type="ECO:0000256" key="2">
    <source>
        <dbReference type="ARBA" id="ARBA00023235"/>
    </source>
</evidence>
<dbReference type="NCBIfam" id="NF033377">
    <property type="entry name" value="OMA_tautomer"/>
    <property type="match status" value="1"/>
</dbReference>
<dbReference type="Proteomes" id="UP000438448">
    <property type="component" value="Unassembled WGS sequence"/>
</dbReference>
<protein>
    <submittedName>
        <fullName evidence="4">4-oxalomesaconate tautomerase</fullName>
        <ecNumber evidence="4">5.3.2.8</ecNumber>
    </submittedName>
</protein>
<comment type="similarity">
    <text evidence="1">Belongs to the PrpF family.</text>
</comment>
<reference evidence="4 5" key="1">
    <citation type="submission" date="2019-10" db="EMBL/GenBank/DDBJ databases">
        <title>Nocardia macrotermitis sp. nov. and Nocardia aurantia sp. nov., isolated from the gut of fungus growing-termite Macrotermes natalensis.</title>
        <authorList>
            <person name="Benndorf R."/>
            <person name="Schwitalla J."/>
            <person name="Martin K."/>
            <person name="De Beer W."/>
            <person name="Kaster A.-K."/>
            <person name="Vollmers J."/>
            <person name="Poulsen M."/>
            <person name="Beemelmanns C."/>
        </authorList>
    </citation>
    <scope>NUCLEOTIDE SEQUENCE [LARGE SCALE GENOMIC DNA]</scope>
    <source>
        <strain evidence="4 5">RB20</strain>
    </source>
</reference>
<evidence type="ECO:0000313" key="5">
    <source>
        <dbReference type="Proteomes" id="UP000438448"/>
    </source>
</evidence>
<dbReference type="AlphaFoldDB" id="A0A7K0D4G4"/>
<dbReference type="EC" id="5.3.2.8" evidence="4"/>
<dbReference type="RefSeq" id="WP_319945077.1">
    <property type="nucleotide sequence ID" value="NZ_WEGK01000007.1"/>
</dbReference>
<feature type="region of interest" description="Disordered" evidence="3">
    <location>
        <begin position="1"/>
        <end position="21"/>
    </location>
</feature>
<keyword evidence="5" id="KW-1185">Reference proteome</keyword>
<dbReference type="EMBL" id="WEGK01000007">
    <property type="protein sequence ID" value="MQY20626.1"/>
    <property type="molecule type" value="Genomic_DNA"/>
</dbReference>
<organism evidence="4 5">
    <name type="scientific">Nocardia macrotermitis</name>
    <dbReference type="NCBI Taxonomy" id="2585198"/>
    <lineage>
        <taxon>Bacteria</taxon>
        <taxon>Bacillati</taxon>
        <taxon>Actinomycetota</taxon>
        <taxon>Actinomycetes</taxon>
        <taxon>Mycobacteriales</taxon>
        <taxon>Nocardiaceae</taxon>
        <taxon>Nocardia</taxon>
    </lineage>
</organism>
<evidence type="ECO:0000256" key="3">
    <source>
        <dbReference type="SAM" id="MobiDB-lite"/>
    </source>
</evidence>
<comment type="caution">
    <text evidence="4">The sequence shown here is derived from an EMBL/GenBank/DDBJ whole genome shotgun (WGS) entry which is preliminary data.</text>
</comment>
<dbReference type="PANTHER" id="PTHR43709:SF3">
    <property type="entry name" value="ISOMERASE YBHH-RELATED"/>
    <property type="match status" value="1"/>
</dbReference>
<dbReference type="Gene3D" id="3.10.310.10">
    <property type="entry name" value="Diaminopimelate Epimerase, Chain A, domain 1"/>
    <property type="match status" value="2"/>
</dbReference>
<proteinExistence type="inferred from homology"/>
<dbReference type="GO" id="GO:0016853">
    <property type="term" value="F:isomerase activity"/>
    <property type="evidence" value="ECO:0007669"/>
    <property type="project" value="UniProtKB-KW"/>
</dbReference>
<evidence type="ECO:0000256" key="1">
    <source>
        <dbReference type="ARBA" id="ARBA00007673"/>
    </source>
</evidence>
<gene>
    <name evidence="4" type="primary">galD</name>
    <name evidence="4" type="ORF">NRB20_37330</name>
</gene>
<name>A0A7K0D4G4_9NOCA</name>
<keyword evidence="2 4" id="KW-0413">Isomerase</keyword>
<accession>A0A7K0D4G4</accession>